<dbReference type="RefSeq" id="WP_107560871.1">
    <property type="nucleotide sequence ID" value="NZ_NVQC01000002.1"/>
</dbReference>
<accession>A0A2T4U1M4</accession>
<comment type="caution">
    <text evidence="1">The sequence shown here is derived from an EMBL/GenBank/DDBJ whole genome shotgun (WGS) entry which is preliminary data.</text>
</comment>
<keyword evidence="2" id="KW-1185">Reference proteome</keyword>
<dbReference type="PROSITE" id="PS51257">
    <property type="entry name" value="PROKAR_LIPOPROTEIN"/>
    <property type="match status" value="1"/>
</dbReference>
<gene>
    <name evidence="1" type="ORF">CLG94_00050</name>
</gene>
<dbReference type="EMBL" id="NVQC01000002">
    <property type="protein sequence ID" value="PTL37263.1"/>
    <property type="molecule type" value="Genomic_DNA"/>
</dbReference>
<dbReference type="InterPro" id="IPR025522">
    <property type="entry name" value="DUF4410"/>
</dbReference>
<reference evidence="2" key="2">
    <citation type="journal article" date="2018" name="Environ. Microbiol.">
        <title>Bloom of a denitrifying methanotroph, 'Candidatus Methylomirabilis limnetica', in a deep stratified lake.</title>
        <authorList>
            <person name="Graf J.S."/>
            <person name="Mayr M.J."/>
            <person name="Marchant H.K."/>
            <person name="Tienken D."/>
            <person name="Hach P.F."/>
            <person name="Brand A."/>
            <person name="Schubert C.J."/>
            <person name="Kuypers M.M."/>
            <person name="Milucka J."/>
        </authorList>
    </citation>
    <scope>NUCLEOTIDE SEQUENCE [LARGE SCALE GENOMIC DNA]</scope>
    <source>
        <strain evidence="2">Zug</strain>
    </source>
</reference>
<dbReference type="Proteomes" id="UP000241436">
    <property type="component" value="Unassembled WGS sequence"/>
</dbReference>
<dbReference type="AlphaFoldDB" id="A0A2T4U1M4"/>
<evidence type="ECO:0000313" key="2">
    <source>
        <dbReference type="Proteomes" id="UP000241436"/>
    </source>
</evidence>
<proteinExistence type="predicted"/>
<protein>
    <recommendedName>
        <fullName evidence="3">DUF4410 domain-containing protein</fullName>
    </recommendedName>
</protein>
<evidence type="ECO:0008006" key="3">
    <source>
        <dbReference type="Google" id="ProtNLM"/>
    </source>
</evidence>
<sequence>MKSRNRIVSYLFALVVVAGCASTDVTYRQRLVYEKLPRPNHILVYDFAATPGDVPAYSPLAGQQAEPGTPQTAEQIATGRQLGADMAAKLVEGIRDMGLSAERASSTGNNPQINDLVIRGYLLSIQEGSATKRVAIGFGSGASELKTGVEGFQMTAQGLRKLGSGTVDTGGSKGPGAALGVVGVIATANPAGLIISGGMKVYGEASGKSKIEGRAEQAVKEIAAQLKTRFVEEGWIQ</sequence>
<organism evidence="1 2">
    <name type="scientific">Candidatus Methylomirabilis limnetica</name>
    <dbReference type="NCBI Taxonomy" id="2033718"/>
    <lineage>
        <taxon>Bacteria</taxon>
        <taxon>Candidatus Methylomirabilota</taxon>
        <taxon>Candidatus Methylomirabilia</taxon>
        <taxon>Candidatus Methylomirabilales</taxon>
        <taxon>Candidatus Methylomirabilaceae</taxon>
        <taxon>Candidatus Methylomirabilis</taxon>
    </lineage>
</organism>
<evidence type="ECO:0000313" key="1">
    <source>
        <dbReference type="EMBL" id="PTL37263.1"/>
    </source>
</evidence>
<name>A0A2T4U1M4_9BACT</name>
<reference evidence="1 2" key="1">
    <citation type="submission" date="2017-09" db="EMBL/GenBank/DDBJ databases">
        <title>Bloom of a denitrifying methanotroph, Candidatus Methylomirabilis limnetica, in a deep stratified lake.</title>
        <authorList>
            <person name="Graf J.S."/>
            <person name="Marchant H.K."/>
            <person name="Tienken D."/>
            <person name="Hach P.F."/>
            <person name="Brand A."/>
            <person name="Schubert C.J."/>
            <person name="Kuypers M.M."/>
            <person name="Milucka J."/>
        </authorList>
    </citation>
    <scope>NUCLEOTIDE SEQUENCE [LARGE SCALE GENOMIC DNA]</scope>
    <source>
        <strain evidence="1 2">Zug</strain>
    </source>
</reference>
<dbReference type="Pfam" id="PF14366">
    <property type="entry name" value="DUF4410"/>
    <property type="match status" value="1"/>
</dbReference>
<dbReference type="OrthoDB" id="5513208at2"/>